<dbReference type="SMART" id="SM00066">
    <property type="entry name" value="GAL4"/>
    <property type="match status" value="1"/>
</dbReference>
<dbReference type="RefSeq" id="XP_024334686.1">
    <property type="nucleotide sequence ID" value="XM_024486914.1"/>
</dbReference>
<dbReference type="Pfam" id="PF04082">
    <property type="entry name" value="Fungal_trans"/>
    <property type="match status" value="1"/>
</dbReference>
<gene>
    <name evidence="6" type="ORF">POSPLADRAFT_1155119</name>
</gene>
<reference evidence="6 7" key="1">
    <citation type="submission" date="2017-04" db="EMBL/GenBank/DDBJ databases">
        <title>Genome Sequence of the Model Brown-Rot Fungus Postia placenta SB12.</title>
        <authorList>
            <consortium name="DOE Joint Genome Institute"/>
            <person name="Gaskell J."/>
            <person name="Kersten P."/>
            <person name="Larrondo L.F."/>
            <person name="Canessa P."/>
            <person name="Martinez D."/>
            <person name="Hibbett D."/>
            <person name="Schmoll M."/>
            <person name="Kubicek C.P."/>
            <person name="Martinez A.T."/>
            <person name="Yadav J."/>
            <person name="Master E."/>
            <person name="Magnuson J.K."/>
            <person name="James T."/>
            <person name="Yaver D."/>
            <person name="Berka R."/>
            <person name="Labutti K."/>
            <person name="Lipzen A."/>
            <person name="Aerts A."/>
            <person name="Barry K."/>
            <person name="Henrissat B."/>
            <person name="Blanchette R."/>
            <person name="Grigoriev I."/>
            <person name="Cullen D."/>
        </authorList>
    </citation>
    <scope>NUCLEOTIDE SEQUENCE [LARGE SCALE GENOMIC DNA]</scope>
    <source>
        <strain evidence="6 7">MAD-698-R-SB12</strain>
    </source>
</reference>
<evidence type="ECO:0000256" key="4">
    <source>
        <dbReference type="SAM" id="SignalP"/>
    </source>
</evidence>
<feature type="compositionally biased region" description="Low complexity" evidence="3">
    <location>
        <begin position="692"/>
        <end position="708"/>
    </location>
</feature>
<dbReference type="PANTHER" id="PTHR33973:SF4">
    <property type="entry name" value="OS07G0153300 PROTEIN"/>
    <property type="match status" value="1"/>
</dbReference>
<proteinExistence type="predicted"/>
<evidence type="ECO:0000256" key="3">
    <source>
        <dbReference type="SAM" id="MobiDB-lite"/>
    </source>
</evidence>
<evidence type="ECO:0000259" key="5">
    <source>
        <dbReference type="PROSITE" id="PS50048"/>
    </source>
</evidence>
<dbReference type="InterPro" id="IPR007219">
    <property type="entry name" value="XnlR_reg_dom"/>
</dbReference>
<keyword evidence="2" id="KW-0539">Nucleus</keyword>
<dbReference type="SUPFAM" id="SSF57701">
    <property type="entry name" value="Zn2/Cys6 DNA-binding domain"/>
    <property type="match status" value="1"/>
</dbReference>
<keyword evidence="1" id="KW-0479">Metal-binding</keyword>
<feature type="signal peptide" evidence="4">
    <location>
        <begin position="1"/>
        <end position="18"/>
    </location>
</feature>
<sequence>MSTTLVLGIAVATGLLVSRTCREPREESLKQTAYILESQVTHARLLPEPSSHAFSYSTLSFLLSLNSLESHELDLWRGWVFGYDGLFFRLTGLRPSAYLTDAGGPACSIREKLLGVLAQRGHDPLRFRDAWMMSMPSYLGFEGINPLTVYFCYDGNDNLWLVVLEVHNTFGERHAYTLEIGRAEDASPATGFSHQWTFPRRFHVSPFNDRSGFYTVAVTPPSHPPRNSQTDPERLHDMSLPVVRIHLHTPGPIEDVPGALKLTAVLRARSASPLMTRNLLTALAKRPFVLLLSMARILYHAWVLHYKKMLDVYVRPEPHPAVPGWGAIAGPDIGPLLPPSGGVGWQAEAMLDKYARSRVEAFLRQRVDEVGISVTLVSANPLFAPQVFSPIGKTSRGEATERDRSAALTIWYLSPQLFVTLLLAPSAAHTLLLGYHTERFFVPSSLSLFAAVFGAHGGDNSHDTAPVLTVAQRMRANAIPRELMELPGYTVPATHPLDPPPSHAVRNLLNITVIWAVLALARVERLVYRLSRARFVRGEEPWGRWDRLLFDWTVTLELAPRSDLHRRYHAGLSLRNDSPKCYPHLPSHTMSTSEAGKAKQTRKRQRLSCVECTKRRQKCDRQIPCGLCISRGVAHLCRWEPIVVRPIPQRPPVDATQSVPDAEKIQALSSRIAVLEQMLLGQNVALPTGQASSRESSSGSGNSLTQSSNDPESLERQSARQNAMAAPSPDTTIGGPHALYDFKVQAAAVALAQLSLAPRDEYVGGGTILCALHKMGDPETWRFPFSRSASVYAASSGSSQPDMHPMAVPMRALVANMPPRAIIYSLLDTFFAARNWEFGLPEGWVRRSCNTMFSYLDRRCPGTTCRFPGICTACNEIINPHWIALLFAILALAPAPAAGVTGTDTIDHAAYFTQALTAKRLGEDILLAVPVYCMSEKYVQGATHSCIAAALLSAYLADRGRMSEAWKVVGYGMRVAQAMGLHRDPCWRKWDHMSKEEAEMRTLGWWLLWMRDRIYSFILGRPTMAPKDSFDVTVLPGLTHGDGSPNPHAPFLKAFIRLCEVIGDGADRCLGIRPPSLVDVLDVDRTFQVWLTDLPSQLQWRSDTYLSSTASPPPSRSSLHPPFSATELALQHQREMLAAYYLGGLMNMHRIYLMQPPPSPAATAGKAQRSPNPCREACITLALELVRVLVASPLTAAYLAALIPSNTTGPSEMIPQPLHLFHRAYFLFDGAVSLVGARAQTPPHPLEESCLAQLRRALRILRACAASADKQNTFDGLGETARRAVSVLEALWRAVGARAGDPHETNDNARQPPAPPPQSSTSSPSAPPPSGDRLQHPMSLSPSGFAVAEMSPFSTQPIESNVRACPLYDFFSPSSCPEPSTSTQAFDLGSDAAAAATVSADTAQPISNDASLPLPCPDFLAFMALLQTPDASCNPFAWSSSTAIHQQWRRDLNEPLAKCRQR</sequence>
<evidence type="ECO:0000313" key="7">
    <source>
        <dbReference type="Proteomes" id="UP000194127"/>
    </source>
</evidence>
<keyword evidence="4" id="KW-0732">Signal</keyword>
<dbReference type="OrthoDB" id="3364175at2759"/>
<dbReference type="GO" id="GO:0003677">
    <property type="term" value="F:DNA binding"/>
    <property type="evidence" value="ECO:0007669"/>
    <property type="project" value="InterPro"/>
</dbReference>
<organism evidence="6 7">
    <name type="scientific">Postia placenta MAD-698-R-SB12</name>
    <dbReference type="NCBI Taxonomy" id="670580"/>
    <lineage>
        <taxon>Eukaryota</taxon>
        <taxon>Fungi</taxon>
        <taxon>Dikarya</taxon>
        <taxon>Basidiomycota</taxon>
        <taxon>Agaricomycotina</taxon>
        <taxon>Agaricomycetes</taxon>
        <taxon>Polyporales</taxon>
        <taxon>Adustoporiaceae</taxon>
        <taxon>Rhodonia</taxon>
    </lineage>
</organism>
<evidence type="ECO:0000256" key="1">
    <source>
        <dbReference type="ARBA" id="ARBA00022723"/>
    </source>
</evidence>
<dbReference type="InterPro" id="IPR036864">
    <property type="entry name" value="Zn2-C6_fun-type_DNA-bd_sf"/>
</dbReference>
<dbReference type="Pfam" id="PF07103">
    <property type="entry name" value="DUF1365"/>
    <property type="match status" value="1"/>
</dbReference>
<dbReference type="SMART" id="SM00906">
    <property type="entry name" value="Fungal_trans"/>
    <property type="match status" value="1"/>
</dbReference>
<dbReference type="Proteomes" id="UP000194127">
    <property type="component" value="Unassembled WGS sequence"/>
</dbReference>
<dbReference type="GeneID" id="36331863"/>
<evidence type="ECO:0000313" key="6">
    <source>
        <dbReference type="EMBL" id="OSX57892.1"/>
    </source>
</evidence>
<dbReference type="Pfam" id="PF00172">
    <property type="entry name" value="Zn_clus"/>
    <property type="match status" value="1"/>
</dbReference>
<feature type="chain" id="PRO_5010869441" description="Zn(2)-C6 fungal-type domain-containing protein" evidence="4">
    <location>
        <begin position="19"/>
        <end position="1462"/>
    </location>
</feature>
<dbReference type="GO" id="GO:0008270">
    <property type="term" value="F:zinc ion binding"/>
    <property type="evidence" value="ECO:0007669"/>
    <property type="project" value="InterPro"/>
</dbReference>
<dbReference type="InterPro" id="IPR010775">
    <property type="entry name" value="DUF1365"/>
</dbReference>
<dbReference type="EMBL" id="KZ110606">
    <property type="protein sequence ID" value="OSX57892.1"/>
    <property type="molecule type" value="Genomic_DNA"/>
</dbReference>
<feature type="region of interest" description="Disordered" evidence="3">
    <location>
        <begin position="687"/>
        <end position="731"/>
    </location>
</feature>
<dbReference type="GO" id="GO:0006351">
    <property type="term" value="P:DNA-templated transcription"/>
    <property type="evidence" value="ECO:0007669"/>
    <property type="project" value="InterPro"/>
</dbReference>
<evidence type="ECO:0000256" key="2">
    <source>
        <dbReference type="ARBA" id="ARBA00023242"/>
    </source>
</evidence>
<name>A0A1X6MNX2_9APHY</name>
<feature type="domain" description="Zn(2)-C6 fungal-type" evidence="5">
    <location>
        <begin position="608"/>
        <end position="639"/>
    </location>
</feature>
<protein>
    <recommendedName>
        <fullName evidence="5">Zn(2)-C6 fungal-type domain-containing protein</fullName>
    </recommendedName>
</protein>
<dbReference type="PROSITE" id="PS50048">
    <property type="entry name" value="ZN2_CY6_FUNGAL_2"/>
    <property type="match status" value="1"/>
</dbReference>
<dbReference type="InterPro" id="IPR001138">
    <property type="entry name" value="Zn2Cys6_DnaBD"/>
</dbReference>
<dbReference type="PROSITE" id="PS00463">
    <property type="entry name" value="ZN2_CY6_FUNGAL_1"/>
    <property type="match status" value="1"/>
</dbReference>
<dbReference type="GO" id="GO:0000981">
    <property type="term" value="F:DNA-binding transcription factor activity, RNA polymerase II-specific"/>
    <property type="evidence" value="ECO:0007669"/>
    <property type="project" value="InterPro"/>
</dbReference>
<dbReference type="PANTHER" id="PTHR33973">
    <property type="entry name" value="OS07G0153300 PROTEIN"/>
    <property type="match status" value="1"/>
</dbReference>
<dbReference type="Gene3D" id="4.10.240.10">
    <property type="entry name" value="Zn(2)-C6 fungal-type DNA-binding domain"/>
    <property type="match status" value="1"/>
</dbReference>
<accession>A0A1X6MNX2</accession>
<dbReference type="CDD" id="cd12148">
    <property type="entry name" value="fungal_TF_MHR"/>
    <property type="match status" value="1"/>
</dbReference>
<keyword evidence="7" id="KW-1185">Reference proteome</keyword>
<feature type="region of interest" description="Disordered" evidence="3">
    <location>
        <begin position="1298"/>
        <end position="1340"/>
    </location>
</feature>